<dbReference type="Proteomes" id="UP000540568">
    <property type="component" value="Unassembled WGS sequence"/>
</dbReference>
<dbReference type="RefSeq" id="WP_182619899.1">
    <property type="nucleotide sequence ID" value="NZ_BAAATF010000017.1"/>
</dbReference>
<dbReference type="EMBL" id="JACGWV010000002">
    <property type="protein sequence ID" value="MBA8810852.1"/>
    <property type="molecule type" value="Genomic_DNA"/>
</dbReference>
<organism evidence="1 2">
    <name type="scientific">Promicromonospora sukumoe</name>
    <dbReference type="NCBI Taxonomy" id="88382"/>
    <lineage>
        <taxon>Bacteria</taxon>
        <taxon>Bacillati</taxon>
        <taxon>Actinomycetota</taxon>
        <taxon>Actinomycetes</taxon>
        <taxon>Micrococcales</taxon>
        <taxon>Promicromonosporaceae</taxon>
        <taxon>Promicromonospora</taxon>
    </lineage>
</organism>
<sequence>MVAGSRRALRRRRAWQALGGGTTAAAVAFSLALAGPVPVPGVGELTLPGSEQIRELFGLTEASDCVAPEPALRRDSVDWDTSVRPEVTFDLADARPVSACSDVTLDKVFQRSDLWPETLTESGGLWWTGTKNGLEARNPSEDPYVIGHHLVDGPSREIIVEIARVEGKETFIGGLSAENGRIAWYERTLTGSESIADMPRTIRVAGIGEPVRTIAQVPSLDVGSLKLTGQHIAWQHGSSVSLAPFDGSGAPETVTDHATAVGAGHHEIVVAALDQPASGAWTTTFTSYDDDGSETTVLVLEHPRDTSVPLVDITEDVLAYTLEGGDLVVLPRVGGVVDPAASNGVVIRPGGAGVDTLTAEADRVAWASGRIGYLLRDVPSGGEGRPDLLRLGQSGPEHRMIIGLNGGLIAWNTAGDPGPQVNVGTLLDPDAGAALRDSEAEAPGTSAGAKPAAPLVTVPEDAVFHTYD</sequence>
<name>A0A7W3PGM2_9MICO</name>
<evidence type="ECO:0000313" key="2">
    <source>
        <dbReference type="Proteomes" id="UP000540568"/>
    </source>
</evidence>
<proteinExistence type="predicted"/>
<gene>
    <name evidence="1" type="ORF">FHX71_004828</name>
</gene>
<reference evidence="1 2" key="1">
    <citation type="submission" date="2020-07" db="EMBL/GenBank/DDBJ databases">
        <title>Sequencing the genomes of 1000 actinobacteria strains.</title>
        <authorList>
            <person name="Klenk H.-P."/>
        </authorList>
    </citation>
    <scope>NUCLEOTIDE SEQUENCE [LARGE SCALE GENOMIC DNA]</scope>
    <source>
        <strain evidence="1 2">DSM 44121</strain>
    </source>
</reference>
<dbReference type="AlphaFoldDB" id="A0A7W3PGM2"/>
<protein>
    <submittedName>
        <fullName evidence="1">Uncharacterized protein</fullName>
    </submittedName>
</protein>
<keyword evidence="2" id="KW-1185">Reference proteome</keyword>
<accession>A0A7W3PGM2</accession>
<comment type="caution">
    <text evidence="1">The sequence shown here is derived from an EMBL/GenBank/DDBJ whole genome shotgun (WGS) entry which is preliminary data.</text>
</comment>
<evidence type="ECO:0000313" key="1">
    <source>
        <dbReference type="EMBL" id="MBA8810852.1"/>
    </source>
</evidence>